<dbReference type="Proteomes" id="UP000199341">
    <property type="component" value="Unassembled WGS sequence"/>
</dbReference>
<evidence type="ECO:0000313" key="5">
    <source>
        <dbReference type="EMBL" id="SDN22087.1"/>
    </source>
</evidence>
<dbReference type="Gene3D" id="1.10.357.10">
    <property type="entry name" value="Tetracycline Repressor, domain 2"/>
    <property type="match status" value="1"/>
</dbReference>
<evidence type="ECO:0000256" key="1">
    <source>
        <dbReference type="ARBA" id="ARBA00023125"/>
    </source>
</evidence>
<name>A0A1G9ZLT1_9ACTN</name>
<protein>
    <submittedName>
        <fullName evidence="5">Transcriptional regulator, TetR family</fullName>
    </submittedName>
</protein>
<sequence length="246" mass="26192">MTSTSDFQRARSEEQRAQRRQAILETAAAMLTEMPVAQVSLNELSRRVGLAKSNVLRYFESREAVLLDLLDTATRSWLEDLATRLPAAVDGTADPYARTDRLAATLAASLAERPVLCDLAGAQASVLERNVSEEVAIRYKRASLDGLQALAALVGSALPELDERDTVRLASATLLVAGAMWVHAHPSDAVLAAYASDPALAAMRLPFEEAVRLSVSVFGSGLLARRQDGGAGRNAQAAAGQGQPQP</sequence>
<feature type="region of interest" description="Disordered" evidence="3">
    <location>
        <begin position="227"/>
        <end position="246"/>
    </location>
</feature>
<dbReference type="Pfam" id="PF17929">
    <property type="entry name" value="TetR_C_34"/>
    <property type="match status" value="1"/>
</dbReference>
<proteinExistence type="predicted"/>
<dbReference type="Pfam" id="PF00440">
    <property type="entry name" value="TetR_N"/>
    <property type="match status" value="1"/>
</dbReference>
<dbReference type="InterPro" id="IPR001647">
    <property type="entry name" value="HTH_TetR"/>
</dbReference>
<dbReference type="PROSITE" id="PS50977">
    <property type="entry name" value="HTH_TETR_2"/>
    <property type="match status" value="1"/>
</dbReference>
<dbReference type="InterPro" id="IPR041483">
    <property type="entry name" value="TetR_C_34"/>
</dbReference>
<feature type="compositionally biased region" description="Low complexity" evidence="3">
    <location>
        <begin position="233"/>
        <end position="246"/>
    </location>
</feature>
<accession>A0A1G9ZLT1</accession>
<keyword evidence="6" id="KW-1185">Reference proteome</keyword>
<reference evidence="5 6" key="1">
    <citation type="submission" date="2016-10" db="EMBL/GenBank/DDBJ databases">
        <authorList>
            <person name="de Groot N.N."/>
        </authorList>
    </citation>
    <scope>NUCLEOTIDE SEQUENCE [LARGE SCALE GENOMIC DNA]</scope>
    <source>
        <strain evidence="5 6">CGMCC 4.2022</strain>
    </source>
</reference>
<dbReference type="OrthoDB" id="6637160at2"/>
<gene>
    <name evidence="5" type="ORF">SAMN05216259_103211</name>
</gene>
<feature type="DNA-binding region" description="H-T-H motif" evidence="2">
    <location>
        <begin position="40"/>
        <end position="59"/>
    </location>
</feature>
<dbReference type="RefSeq" id="WP_093783476.1">
    <property type="nucleotide sequence ID" value="NZ_FNIE01000003.1"/>
</dbReference>
<dbReference type="InterPro" id="IPR009057">
    <property type="entry name" value="Homeodomain-like_sf"/>
</dbReference>
<keyword evidence="1 2" id="KW-0238">DNA-binding</keyword>
<dbReference type="AlphaFoldDB" id="A0A1G9ZLT1"/>
<dbReference type="STRING" id="310781.SAMN05216259_103211"/>
<evidence type="ECO:0000256" key="3">
    <source>
        <dbReference type="SAM" id="MobiDB-lite"/>
    </source>
</evidence>
<organism evidence="5 6">
    <name type="scientific">Actinacidiphila guanduensis</name>
    <dbReference type="NCBI Taxonomy" id="310781"/>
    <lineage>
        <taxon>Bacteria</taxon>
        <taxon>Bacillati</taxon>
        <taxon>Actinomycetota</taxon>
        <taxon>Actinomycetes</taxon>
        <taxon>Kitasatosporales</taxon>
        <taxon>Streptomycetaceae</taxon>
        <taxon>Actinacidiphila</taxon>
    </lineage>
</organism>
<evidence type="ECO:0000313" key="6">
    <source>
        <dbReference type="Proteomes" id="UP000199341"/>
    </source>
</evidence>
<dbReference type="GO" id="GO:0003677">
    <property type="term" value="F:DNA binding"/>
    <property type="evidence" value="ECO:0007669"/>
    <property type="project" value="UniProtKB-UniRule"/>
</dbReference>
<evidence type="ECO:0000259" key="4">
    <source>
        <dbReference type="PROSITE" id="PS50977"/>
    </source>
</evidence>
<dbReference type="SUPFAM" id="SSF46689">
    <property type="entry name" value="Homeodomain-like"/>
    <property type="match status" value="1"/>
</dbReference>
<dbReference type="EMBL" id="FNIE01000003">
    <property type="protein sequence ID" value="SDN22087.1"/>
    <property type="molecule type" value="Genomic_DNA"/>
</dbReference>
<evidence type="ECO:0000256" key="2">
    <source>
        <dbReference type="PROSITE-ProRule" id="PRU00335"/>
    </source>
</evidence>
<feature type="domain" description="HTH tetR-type" evidence="4">
    <location>
        <begin position="17"/>
        <end position="77"/>
    </location>
</feature>